<dbReference type="GO" id="GO:0016020">
    <property type="term" value="C:membrane"/>
    <property type="evidence" value="ECO:0007669"/>
    <property type="project" value="TreeGrafter"/>
</dbReference>
<dbReference type="AlphaFoldDB" id="A0AAJ7BHB6"/>
<dbReference type="SUPFAM" id="SSF52087">
    <property type="entry name" value="CRAL/TRIO domain"/>
    <property type="match status" value="1"/>
</dbReference>
<reference evidence="3" key="1">
    <citation type="submission" date="2025-08" db="UniProtKB">
        <authorList>
            <consortium name="RefSeq"/>
        </authorList>
    </citation>
    <scope>IDENTIFICATION</scope>
</reference>
<sequence length="287" mass="33635">MSQPPVYVCKLSVEEKKFAAVNLNETDAVRELKIEEIRQWILRNKDLCARTDDFFILRFLRGCKFDVEKTKKKFCNYHELRARSPEWYSYRDPFLPELLELFDLGVFLPLRKVDSEGRMVILIRVAVHDPIKHKQANVFKAGKMILDVAIKQNEMVSLHGVKVVFDLNGVTLNHALQMPPSVVKRLVHSWQGCYPMRIQSMDFVNAPIYVNVVLNVFKQFMSHKLRKRIHIHNQGIKAIHKIVPTNILPIEYGGTDGTLQDLKEYWTHVVQDNQDWFAEDEKYKMIL</sequence>
<dbReference type="SMART" id="SM01100">
    <property type="entry name" value="CRAL_TRIO_N"/>
    <property type="match status" value="1"/>
</dbReference>
<dbReference type="PRINTS" id="PR00180">
    <property type="entry name" value="CRETINALDHBP"/>
</dbReference>
<evidence type="ECO:0000259" key="1">
    <source>
        <dbReference type="PROSITE" id="PS50191"/>
    </source>
</evidence>
<dbReference type="RefSeq" id="XP_015585514.1">
    <property type="nucleotide sequence ID" value="XM_015730028.2"/>
</dbReference>
<evidence type="ECO:0000313" key="2">
    <source>
        <dbReference type="Proteomes" id="UP000694920"/>
    </source>
</evidence>
<dbReference type="GeneID" id="107263134"/>
<dbReference type="CDD" id="cd00170">
    <property type="entry name" value="SEC14"/>
    <property type="match status" value="1"/>
</dbReference>
<gene>
    <name evidence="3" type="primary">LOC107263134</name>
</gene>
<dbReference type="SUPFAM" id="SSF46938">
    <property type="entry name" value="CRAL/TRIO N-terminal domain"/>
    <property type="match status" value="1"/>
</dbReference>
<dbReference type="Gene3D" id="1.20.5.1200">
    <property type="entry name" value="Alpha-tocopherol transfer"/>
    <property type="match status" value="1"/>
</dbReference>
<dbReference type="InterPro" id="IPR001251">
    <property type="entry name" value="CRAL-TRIO_dom"/>
</dbReference>
<dbReference type="SMART" id="SM00516">
    <property type="entry name" value="SEC14"/>
    <property type="match status" value="1"/>
</dbReference>
<dbReference type="GO" id="GO:1902936">
    <property type="term" value="F:phosphatidylinositol bisphosphate binding"/>
    <property type="evidence" value="ECO:0007669"/>
    <property type="project" value="TreeGrafter"/>
</dbReference>
<dbReference type="Gene3D" id="1.10.8.20">
    <property type="entry name" value="N-terminal domain of phosphatidylinositol transfer protein sec14p"/>
    <property type="match status" value="1"/>
</dbReference>
<evidence type="ECO:0000313" key="3">
    <source>
        <dbReference type="RefSeq" id="XP_015585514.1"/>
    </source>
</evidence>
<name>A0AAJ7BHB6_CEPCN</name>
<dbReference type="Proteomes" id="UP000694920">
    <property type="component" value="Unplaced"/>
</dbReference>
<dbReference type="PANTHER" id="PTHR10174:SF224">
    <property type="entry name" value="RETINOL-BINDING PROTEIN PINTA"/>
    <property type="match status" value="1"/>
</dbReference>
<dbReference type="PROSITE" id="PS50191">
    <property type="entry name" value="CRAL_TRIO"/>
    <property type="match status" value="1"/>
</dbReference>
<organism evidence="2 3">
    <name type="scientific">Cephus cinctus</name>
    <name type="common">Wheat stem sawfly</name>
    <dbReference type="NCBI Taxonomy" id="211228"/>
    <lineage>
        <taxon>Eukaryota</taxon>
        <taxon>Metazoa</taxon>
        <taxon>Ecdysozoa</taxon>
        <taxon>Arthropoda</taxon>
        <taxon>Hexapoda</taxon>
        <taxon>Insecta</taxon>
        <taxon>Pterygota</taxon>
        <taxon>Neoptera</taxon>
        <taxon>Endopterygota</taxon>
        <taxon>Hymenoptera</taxon>
        <taxon>Cephoidea</taxon>
        <taxon>Cephidae</taxon>
        <taxon>Cephus</taxon>
    </lineage>
</organism>
<keyword evidence="2" id="KW-1185">Reference proteome</keyword>
<dbReference type="Pfam" id="PF00650">
    <property type="entry name" value="CRAL_TRIO"/>
    <property type="match status" value="1"/>
</dbReference>
<dbReference type="KEGG" id="ccin:107263134"/>
<dbReference type="InterPro" id="IPR036273">
    <property type="entry name" value="CRAL/TRIO_N_dom_sf"/>
</dbReference>
<dbReference type="PANTHER" id="PTHR10174">
    <property type="entry name" value="ALPHA-TOCOPHEROL TRANSFER PROTEIN-RELATED"/>
    <property type="match status" value="1"/>
</dbReference>
<dbReference type="Pfam" id="PF03765">
    <property type="entry name" value="CRAL_TRIO_N"/>
    <property type="match status" value="1"/>
</dbReference>
<dbReference type="Gene3D" id="3.40.525.10">
    <property type="entry name" value="CRAL-TRIO lipid binding domain"/>
    <property type="match status" value="1"/>
</dbReference>
<dbReference type="InterPro" id="IPR011074">
    <property type="entry name" value="CRAL/TRIO_N_dom"/>
</dbReference>
<feature type="domain" description="CRAL-TRIO" evidence="1">
    <location>
        <begin position="95"/>
        <end position="260"/>
    </location>
</feature>
<accession>A0AAJ7BHB6</accession>
<protein>
    <submittedName>
        <fullName evidence="3">Retinol-binding protein pinta</fullName>
    </submittedName>
</protein>
<dbReference type="InterPro" id="IPR036865">
    <property type="entry name" value="CRAL-TRIO_dom_sf"/>
</dbReference>
<proteinExistence type="predicted"/>